<evidence type="ECO:0000313" key="6">
    <source>
        <dbReference type="Proteomes" id="UP000255277"/>
    </source>
</evidence>
<dbReference type="Proteomes" id="UP000255277">
    <property type="component" value="Unassembled WGS sequence"/>
</dbReference>
<dbReference type="InterPro" id="IPR050492">
    <property type="entry name" value="Bact_metal-bind_prot9"/>
</dbReference>
<sequence length="261" mass="30523">MSLEEKLDKAQLLTDQHHHEDEDSEHEHDHGHHHHGGYDPHVWLDPKFDQTFAKEIKDELVKKDPQHKAYYEKNYKQLNKDLKQIDNKMKNTVKGKEGSTIFISHESIGYLAERYGFVQKGVQNMNAEDPSQKDLTKIVKEIKSSGAKYILYEDNVSHKVTDTIRKETSAKPLKFYNMESMSKEQMKDKDISFQSLMDKNIKQIEKALNQQVKTSAPDNDEKHEKAISEGYFKDSQIKDRTLADYSGDWKSVYPLLKKWHT</sequence>
<evidence type="ECO:0000259" key="4">
    <source>
        <dbReference type="Pfam" id="PF09223"/>
    </source>
</evidence>
<dbReference type="SUPFAM" id="SSF50814">
    <property type="entry name" value="Lipocalins"/>
    <property type="match status" value="1"/>
</dbReference>
<reference evidence="5 6" key="1">
    <citation type="submission" date="2018-06" db="EMBL/GenBank/DDBJ databases">
        <authorList>
            <consortium name="Pathogen Informatics"/>
            <person name="Doyle S."/>
        </authorList>
    </citation>
    <scope>NUCLEOTIDE SEQUENCE [LARGE SCALE GENOMIC DNA]</scope>
    <source>
        <strain evidence="5 6">NCTC12195</strain>
    </source>
</reference>
<feature type="region of interest" description="Disordered" evidence="3">
    <location>
        <begin position="1"/>
        <end position="40"/>
    </location>
</feature>
<organism evidence="5 6">
    <name type="scientific">Staphylococcus gallinarum</name>
    <dbReference type="NCBI Taxonomy" id="1293"/>
    <lineage>
        <taxon>Bacteria</taxon>
        <taxon>Bacillati</taxon>
        <taxon>Bacillota</taxon>
        <taxon>Bacilli</taxon>
        <taxon>Bacillales</taxon>
        <taxon>Staphylococcaceae</taxon>
        <taxon>Staphylococcus</taxon>
    </lineage>
</organism>
<feature type="domain" description="ZinT" evidence="4">
    <location>
        <begin position="224"/>
        <end position="258"/>
    </location>
</feature>
<dbReference type="GO" id="GO:0030001">
    <property type="term" value="P:metal ion transport"/>
    <property type="evidence" value="ECO:0007669"/>
    <property type="project" value="InterPro"/>
</dbReference>
<keyword evidence="2" id="KW-0862">Zinc</keyword>
<dbReference type="Gene3D" id="2.40.128.20">
    <property type="match status" value="1"/>
</dbReference>
<protein>
    <submittedName>
        <fullName evidence="5">Mn+2/Zn+2 ABC transporter periplasmic protein</fullName>
    </submittedName>
</protein>
<evidence type="ECO:0000256" key="1">
    <source>
        <dbReference type="ARBA" id="ARBA00022729"/>
    </source>
</evidence>
<dbReference type="InterPro" id="IPR006127">
    <property type="entry name" value="ZnuA-like"/>
</dbReference>
<dbReference type="EMBL" id="UHDK01000001">
    <property type="protein sequence ID" value="SUM34763.1"/>
    <property type="molecule type" value="Genomic_DNA"/>
</dbReference>
<proteinExistence type="predicted"/>
<dbReference type="InterPro" id="IPR012674">
    <property type="entry name" value="Calycin"/>
</dbReference>
<dbReference type="PANTHER" id="PTHR42953:SF8">
    <property type="entry name" value="ZINT DOMAIN-CONTAINING PROTEIN"/>
    <property type="match status" value="1"/>
</dbReference>
<accession>A0A380FMS9</accession>
<gene>
    <name evidence="5" type="primary">adcA_1</name>
    <name evidence="5" type="ORF">NCTC12195_04290</name>
</gene>
<dbReference type="STRING" id="1293.SH09_08675"/>
<dbReference type="Pfam" id="PF09223">
    <property type="entry name" value="ZinT"/>
    <property type="match status" value="1"/>
</dbReference>
<dbReference type="Gene3D" id="3.40.50.1980">
    <property type="entry name" value="Nitrogenase molybdenum iron protein domain"/>
    <property type="match status" value="2"/>
</dbReference>
<evidence type="ECO:0000256" key="3">
    <source>
        <dbReference type="SAM" id="MobiDB-lite"/>
    </source>
</evidence>
<evidence type="ECO:0000313" key="5">
    <source>
        <dbReference type="EMBL" id="SUM34763.1"/>
    </source>
</evidence>
<dbReference type="SUPFAM" id="SSF53807">
    <property type="entry name" value="Helical backbone' metal receptor"/>
    <property type="match status" value="1"/>
</dbReference>
<dbReference type="AlphaFoldDB" id="A0A380FMS9"/>
<dbReference type="PANTHER" id="PTHR42953">
    <property type="entry name" value="HIGH-AFFINITY ZINC UPTAKE SYSTEM PROTEIN ZNUA-RELATED"/>
    <property type="match status" value="1"/>
</dbReference>
<dbReference type="InterPro" id="IPR015304">
    <property type="entry name" value="ZinT_dom"/>
</dbReference>
<dbReference type="Pfam" id="PF01297">
    <property type="entry name" value="ZnuA"/>
    <property type="match status" value="1"/>
</dbReference>
<name>A0A380FMS9_STAGA</name>
<keyword evidence="1" id="KW-0732">Signal</keyword>
<dbReference type="GO" id="GO:0008270">
    <property type="term" value="F:zinc ion binding"/>
    <property type="evidence" value="ECO:0007669"/>
    <property type="project" value="InterPro"/>
</dbReference>
<evidence type="ECO:0000256" key="2">
    <source>
        <dbReference type="ARBA" id="ARBA00022833"/>
    </source>
</evidence>